<keyword evidence="3" id="KW-1185">Reference proteome</keyword>
<gene>
    <name evidence="2" type="ORF">B0H15DRAFT_798172</name>
</gene>
<feature type="region of interest" description="Disordered" evidence="1">
    <location>
        <begin position="120"/>
        <end position="252"/>
    </location>
</feature>
<evidence type="ECO:0000256" key="1">
    <source>
        <dbReference type="SAM" id="MobiDB-lite"/>
    </source>
</evidence>
<evidence type="ECO:0000313" key="3">
    <source>
        <dbReference type="Proteomes" id="UP001222325"/>
    </source>
</evidence>
<organism evidence="2 3">
    <name type="scientific">Mycena belliarum</name>
    <dbReference type="NCBI Taxonomy" id="1033014"/>
    <lineage>
        <taxon>Eukaryota</taxon>
        <taxon>Fungi</taxon>
        <taxon>Dikarya</taxon>
        <taxon>Basidiomycota</taxon>
        <taxon>Agaricomycotina</taxon>
        <taxon>Agaricomycetes</taxon>
        <taxon>Agaricomycetidae</taxon>
        <taxon>Agaricales</taxon>
        <taxon>Marasmiineae</taxon>
        <taxon>Mycenaceae</taxon>
        <taxon>Mycena</taxon>
    </lineage>
</organism>
<evidence type="ECO:0000313" key="2">
    <source>
        <dbReference type="EMBL" id="KAJ7096773.1"/>
    </source>
</evidence>
<accession>A0AAD6UA54</accession>
<proteinExistence type="predicted"/>
<sequence>MTLYSWITGVRYVSSDDPVLGDCARLCLSTRLEALKLVDHWRDLRNLILVYCARYLRELNLYYELSKTSDSKLMESSLASEPDDLLVQDWTLRKDEVPRGSENAEATLEAIDQVVRARSAHNPLQTRRIKQPSSTHFKSPSPRKPSSDLSTGRGGSAYWAGQARNLSPNSGLDGASRFKAQAQTRKQTQRRRGIDCRSRSLLKPLPIPLLKPAERNNSARAGTPQPAHPGASPPHHAIRASSARAPEHTSDEQAAVLGGRTLPALRIRAHVPLSPHAQVQTRATRCSAGRAVLRTSAERGGRHSRTRRRCDPRARYDLLDLK</sequence>
<feature type="compositionally biased region" description="Low complexity" evidence="1">
    <location>
        <begin position="224"/>
        <end position="235"/>
    </location>
</feature>
<protein>
    <submittedName>
        <fullName evidence="2">Uncharacterized protein</fullName>
    </submittedName>
</protein>
<feature type="compositionally biased region" description="Low complexity" evidence="1">
    <location>
        <begin position="201"/>
        <end position="211"/>
    </location>
</feature>
<name>A0AAD6UA54_9AGAR</name>
<reference evidence="2" key="1">
    <citation type="submission" date="2023-03" db="EMBL/GenBank/DDBJ databases">
        <title>Massive genome expansion in bonnet fungi (Mycena s.s.) driven by repeated elements and novel gene families across ecological guilds.</title>
        <authorList>
            <consortium name="Lawrence Berkeley National Laboratory"/>
            <person name="Harder C.B."/>
            <person name="Miyauchi S."/>
            <person name="Viragh M."/>
            <person name="Kuo A."/>
            <person name="Thoen E."/>
            <person name="Andreopoulos B."/>
            <person name="Lu D."/>
            <person name="Skrede I."/>
            <person name="Drula E."/>
            <person name="Henrissat B."/>
            <person name="Morin E."/>
            <person name="Kohler A."/>
            <person name="Barry K."/>
            <person name="LaButti K."/>
            <person name="Morin E."/>
            <person name="Salamov A."/>
            <person name="Lipzen A."/>
            <person name="Mereny Z."/>
            <person name="Hegedus B."/>
            <person name="Baldrian P."/>
            <person name="Stursova M."/>
            <person name="Weitz H."/>
            <person name="Taylor A."/>
            <person name="Grigoriev I.V."/>
            <person name="Nagy L.G."/>
            <person name="Martin F."/>
            <person name="Kauserud H."/>
        </authorList>
    </citation>
    <scope>NUCLEOTIDE SEQUENCE</scope>
    <source>
        <strain evidence="2">CBHHK173m</strain>
    </source>
</reference>
<dbReference type="EMBL" id="JARJCN010000011">
    <property type="protein sequence ID" value="KAJ7096773.1"/>
    <property type="molecule type" value="Genomic_DNA"/>
</dbReference>
<dbReference type="AlphaFoldDB" id="A0AAD6UA54"/>
<comment type="caution">
    <text evidence="2">The sequence shown here is derived from an EMBL/GenBank/DDBJ whole genome shotgun (WGS) entry which is preliminary data.</text>
</comment>
<dbReference type="Proteomes" id="UP001222325">
    <property type="component" value="Unassembled WGS sequence"/>
</dbReference>